<evidence type="ECO:0000256" key="1">
    <source>
        <dbReference type="SAM" id="Phobius"/>
    </source>
</evidence>
<gene>
    <name evidence="2" type="ORF">H5410_061198</name>
</gene>
<accession>A0A9J5W8F0</accession>
<protein>
    <submittedName>
        <fullName evidence="2">Uncharacterized protein</fullName>
    </submittedName>
</protein>
<dbReference type="EMBL" id="JACXVP010000012">
    <property type="protein sequence ID" value="KAG5571432.1"/>
    <property type="molecule type" value="Genomic_DNA"/>
</dbReference>
<dbReference type="Proteomes" id="UP000824120">
    <property type="component" value="Chromosome 12"/>
</dbReference>
<reference evidence="2 3" key="1">
    <citation type="submission" date="2020-09" db="EMBL/GenBank/DDBJ databases">
        <title>De no assembly of potato wild relative species, Solanum commersonii.</title>
        <authorList>
            <person name="Cho K."/>
        </authorList>
    </citation>
    <scope>NUCLEOTIDE SEQUENCE [LARGE SCALE GENOMIC DNA]</scope>
    <source>
        <strain evidence="2">LZ3.2</strain>
        <tissue evidence="2">Leaf</tissue>
    </source>
</reference>
<keyword evidence="1" id="KW-0472">Membrane</keyword>
<organism evidence="2 3">
    <name type="scientific">Solanum commersonii</name>
    <name type="common">Commerson's wild potato</name>
    <name type="synonym">Commerson's nightshade</name>
    <dbReference type="NCBI Taxonomy" id="4109"/>
    <lineage>
        <taxon>Eukaryota</taxon>
        <taxon>Viridiplantae</taxon>
        <taxon>Streptophyta</taxon>
        <taxon>Embryophyta</taxon>
        <taxon>Tracheophyta</taxon>
        <taxon>Spermatophyta</taxon>
        <taxon>Magnoliopsida</taxon>
        <taxon>eudicotyledons</taxon>
        <taxon>Gunneridae</taxon>
        <taxon>Pentapetalae</taxon>
        <taxon>asterids</taxon>
        <taxon>lamiids</taxon>
        <taxon>Solanales</taxon>
        <taxon>Solanaceae</taxon>
        <taxon>Solanoideae</taxon>
        <taxon>Solaneae</taxon>
        <taxon>Solanum</taxon>
    </lineage>
</organism>
<dbReference type="AlphaFoldDB" id="A0A9J5W8F0"/>
<evidence type="ECO:0000313" key="3">
    <source>
        <dbReference type="Proteomes" id="UP000824120"/>
    </source>
</evidence>
<sequence>MHLHVCRIHSILDSGTILEQSSSSLSPSCVIYSEQWWLFRKASLASSTELEALVYSSDICNVSSFQNSPQGLARWKKVEDLLLRSQRGGSHYPPSLEGYDWSKVLVTNEFLGYKKEDLVETYENFRSIDEKNSPATIFFFLFSKGSALFDLLESFLTTKSLEALRTSNIHVGAFYVLFWLIEFVIFLGLGCVFFSEQWWLFKKATLASSTELKALVYSSDICNGSSFQSWETIMDALISMHMELRKSYEPEEYGIPSMDQMGKT</sequence>
<keyword evidence="3" id="KW-1185">Reference proteome</keyword>
<proteinExistence type="predicted"/>
<feature type="transmembrane region" description="Helical" evidence="1">
    <location>
        <begin position="172"/>
        <end position="194"/>
    </location>
</feature>
<evidence type="ECO:0000313" key="2">
    <source>
        <dbReference type="EMBL" id="KAG5571432.1"/>
    </source>
</evidence>
<feature type="transmembrane region" description="Helical" evidence="1">
    <location>
        <begin position="135"/>
        <end position="152"/>
    </location>
</feature>
<comment type="caution">
    <text evidence="2">The sequence shown here is derived from an EMBL/GenBank/DDBJ whole genome shotgun (WGS) entry which is preliminary data.</text>
</comment>
<keyword evidence="1" id="KW-0812">Transmembrane</keyword>
<keyword evidence="1" id="KW-1133">Transmembrane helix</keyword>
<name>A0A9J5W8F0_SOLCO</name>